<dbReference type="HOGENOM" id="CLU_962263_0_0_11"/>
<feature type="region of interest" description="Disordered" evidence="1">
    <location>
        <begin position="39"/>
        <end position="86"/>
    </location>
</feature>
<feature type="compositionally biased region" description="Low complexity" evidence="1">
    <location>
        <begin position="44"/>
        <end position="84"/>
    </location>
</feature>
<dbReference type="KEGG" id="fri:FraEuI1c_0350"/>
<keyword evidence="4" id="KW-1185">Reference proteome</keyword>
<evidence type="ECO:0000256" key="1">
    <source>
        <dbReference type="SAM" id="MobiDB-lite"/>
    </source>
</evidence>
<gene>
    <name evidence="3" type="ordered locus">FraEuI1c_0350</name>
</gene>
<keyword evidence="2" id="KW-0732">Signal</keyword>
<dbReference type="STRING" id="298654.FraEuI1c_0350"/>
<evidence type="ECO:0000313" key="4">
    <source>
        <dbReference type="Proteomes" id="UP000002484"/>
    </source>
</evidence>
<feature type="signal peptide" evidence="2">
    <location>
        <begin position="1"/>
        <end position="35"/>
    </location>
</feature>
<dbReference type="PROSITE" id="PS51257">
    <property type="entry name" value="PROKAR_LIPOPROTEIN"/>
    <property type="match status" value="1"/>
</dbReference>
<dbReference type="OrthoDB" id="3801057at2"/>
<protein>
    <submittedName>
        <fullName evidence="3">Uncharacterized protein</fullName>
    </submittedName>
</protein>
<accession>E3J7G3</accession>
<dbReference type="RefSeq" id="WP_013421559.1">
    <property type="nucleotide sequence ID" value="NC_014666.1"/>
</dbReference>
<dbReference type="EMBL" id="CP002299">
    <property type="protein sequence ID" value="ADP78436.1"/>
    <property type="molecule type" value="Genomic_DNA"/>
</dbReference>
<sequence precursor="true">MRSRRLTRQRNARLTAVSVAAAATCAALLTGCALTGPGPGGSGPVATSSPTPTPSTSTPATTPTPTVKPTSTGSTASTSPTPTADSRKAVYLGGNYSNGVFSVGVIPYGGSTNPALTGTFLIHEGSTLIGQVNVAYDPTDGYYGGHFNLTLAPGRHTFTYDYSGDASYQPAHDTGKIDVTNVTITASVPGGTVVWGQPITVDIQVSPIPGVTGIPTGKVTNDSSFAFDTAEATLDATGHATLTVPPSPYLTSGTTRQDNYPIYINYAGDDTFTPWRVMVLFTFLPAPTS</sequence>
<name>E3J7G3_PSEI1</name>
<organism evidence="3 4">
    <name type="scientific">Pseudofrankia inefficax (strain DSM 45817 / CECT 9037 / DDB 130130 / EuI1c)</name>
    <name type="common">Frankia inefficax</name>
    <dbReference type="NCBI Taxonomy" id="298654"/>
    <lineage>
        <taxon>Bacteria</taxon>
        <taxon>Bacillati</taxon>
        <taxon>Actinomycetota</taxon>
        <taxon>Actinomycetes</taxon>
        <taxon>Frankiales</taxon>
        <taxon>Frankiaceae</taxon>
        <taxon>Pseudofrankia</taxon>
    </lineage>
</organism>
<dbReference type="Proteomes" id="UP000002484">
    <property type="component" value="Chromosome"/>
</dbReference>
<feature type="chain" id="PRO_5039008979" evidence="2">
    <location>
        <begin position="36"/>
        <end position="289"/>
    </location>
</feature>
<evidence type="ECO:0000313" key="3">
    <source>
        <dbReference type="EMBL" id="ADP78436.1"/>
    </source>
</evidence>
<dbReference type="AlphaFoldDB" id="E3J7G3"/>
<proteinExistence type="predicted"/>
<evidence type="ECO:0000256" key="2">
    <source>
        <dbReference type="SAM" id="SignalP"/>
    </source>
</evidence>
<dbReference type="InParanoid" id="E3J7G3"/>
<reference evidence="3 4" key="1">
    <citation type="submission" date="2010-10" db="EMBL/GenBank/DDBJ databases">
        <title>Complete sequence of Frankia sp. EuI1c.</title>
        <authorList>
            <consortium name="US DOE Joint Genome Institute"/>
            <person name="Lucas S."/>
            <person name="Copeland A."/>
            <person name="Lapidus A."/>
            <person name="Cheng J.-F."/>
            <person name="Bruce D."/>
            <person name="Goodwin L."/>
            <person name="Pitluck S."/>
            <person name="Chertkov O."/>
            <person name="Detter J.C."/>
            <person name="Han C."/>
            <person name="Tapia R."/>
            <person name="Land M."/>
            <person name="Hauser L."/>
            <person name="Jeffries C."/>
            <person name="Kyrpides N."/>
            <person name="Ivanova N."/>
            <person name="Mikhailova N."/>
            <person name="Beauchemin N."/>
            <person name="Sen A."/>
            <person name="Sur S.A."/>
            <person name="Gtari M."/>
            <person name="Wall L."/>
            <person name="Tisa L."/>
            <person name="Woyke T."/>
        </authorList>
    </citation>
    <scope>NUCLEOTIDE SEQUENCE [LARGE SCALE GENOMIC DNA]</scope>
    <source>
        <strain evidence="4">DSM 45817 / CECT 9037 / EuI1c</strain>
    </source>
</reference>